<name>A0A194XPP5_MOLSC</name>
<evidence type="ECO:0000313" key="1">
    <source>
        <dbReference type="EMBL" id="KUJ21712.1"/>
    </source>
</evidence>
<dbReference type="KEGG" id="psco:LY89DRAFT_664886"/>
<protein>
    <submittedName>
        <fullName evidence="1">Uncharacterized protein</fullName>
    </submittedName>
</protein>
<gene>
    <name evidence="1" type="ORF">LY89DRAFT_664886</name>
</gene>
<proteinExistence type="predicted"/>
<evidence type="ECO:0000313" key="2">
    <source>
        <dbReference type="Proteomes" id="UP000070700"/>
    </source>
</evidence>
<dbReference type="GeneID" id="28822535"/>
<dbReference type="RefSeq" id="XP_018076067.1">
    <property type="nucleotide sequence ID" value="XM_018212809.1"/>
</dbReference>
<organism evidence="1 2">
    <name type="scientific">Mollisia scopiformis</name>
    <name type="common">Conifer needle endophyte fungus</name>
    <name type="synonym">Phialocephala scopiformis</name>
    <dbReference type="NCBI Taxonomy" id="149040"/>
    <lineage>
        <taxon>Eukaryota</taxon>
        <taxon>Fungi</taxon>
        <taxon>Dikarya</taxon>
        <taxon>Ascomycota</taxon>
        <taxon>Pezizomycotina</taxon>
        <taxon>Leotiomycetes</taxon>
        <taxon>Helotiales</taxon>
        <taxon>Mollisiaceae</taxon>
        <taxon>Mollisia</taxon>
    </lineage>
</organism>
<dbReference type="InParanoid" id="A0A194XPP5"/>
<sequence>MTRRAQRLFSYRPEGTWQIAQRQLVYGLPSAMEPARRWFLRSFFGTVVFHQAVRKVRRRHGEDPPAGFSLSLAFFPAWPYNPSSTAKAQQHQHFGLGTVGGPCEAPGMACLALGVAGRITEQEVTREVEKLASWKFDGAQCAAEQIHGPPGKSQHFSTRFSTHPALANVTKLTLGHFPRWWADEISREGPEEPCQQGIAVPAWQDGRSAPEWNASMMMISRTEFERCVSLVSSSGNGTELDLARRCSGFEVQQRRIENITLPNFHVVLAHVEAQYQYV</sequence>
<dbReference type="EMBL" id="KQ947407">
    <property type="protein sequence ID" value="KUJ21712.1"/>
    <property type="molecule type" value="Genomic_DNA"/>
</dbReference>
<keyword evidence="2" id="KW-1185">Reference proteome</keyword>
<reference evidence="1 2" key="1">
    <citation type="submission" date="2015-10" db="EMBL/GenBank/DDBJ databases">
        <title>Full genome of DAOMC 229536 Phialocephala scopiformis, a fungal endophyte of spruce producing the potent anti-insectan compound rugulosin.</title>
        <authorList>
            <consortium name="DOE Joint Genome Institute"/>
            <person name="Walker A.K."/>
            <person name="Frasz S.L."/>
            <person name="Seifert K.A."/>
            <person name="Miller J.D."/>
            <person name="Mondo S.J."/>
            <person name="Labutti K."/>
            <person name="Lipzen A."/>
            <person name="Dockter R."/>
            <person name="Kennedy M."/>
            <person name="Grigoriev I.V."/>
            <person name="Spatafora J.W."/>
        </authorList>
    </citation>
    <scope>NUCLEOTIDE SEQUENCE [LARGE SCALE GENOMIC DNA]</scope>
    <source>
        <strain evidence="1 2">CBS 120377</strain>
    </source>
</reference>
<dbReference type="Proteomes" id="UP000070700">
    <property type="component" value="Unassembled WGS sequence"/>
</dbReference>
<accession>A0A194XPP5</accession>
<dbReference type="AlphaFoldDB" id="A0A194XPP5"/>